<dbReference type="InterPro" id="IPR013766">
    <property type="entry name" value="Thioredoxin_domain"/>
</dbReference>
<proteinExistence type="predicted"/>
<reference evidence="7" key="1">
    <citation type="journal article" date="2014" name="Int. J. Syst. Evol. Microbiol.">
        <title>Complete genome sequence of Corynebacterium casei LMG S-19264T (=DSM 44701T), isolated from a smear-ripened cheese.</title>
        <authorList>
            <consortium name="US DOE Joint Genome Institute (JGI-PGF)"/>
            <person name="Walter F."/>
            <person name="Albersmeier A."/>
            <person name="Kalinowski J."/>
            <person name="Ruckert C."/>
        </authorList>
    </citation>
    <scope>NUCLEOTIDE SEQUENCE</scope>
    <source>
        <strain evidence="7">CGMCC 1.12195</strain>
    </source>
</reference>
<keyword evidence="4" id="KW-0676">Redox-active center</keyword>
<dbReference type="CDD" id="cd02966">
    <property type="entry name" value="TlpA_like_family"/>
    <property type="match status" value="1"/>
</dbReference>
<name>A0A917I0N9_9SPHI</name>
<gene>
    <name evidence="7" type="ORF">GCM10007415_40070</name>
</gene>
<comment type="caution">
    <text evidence="7">The sequence shown here is derived from an EMBL/GenBank/DDBJ whole genome shotgun (WGS) entry which is preliminary data.</text>
</comment>
<dbReference type="Pfam" id="PF00578">
    <property type="entry name" value="AhpC-TSA"/>
    <property type="match status" value="1"/>
</dbReference>
<dbReference type="AlphaFoldDB" id="A0A917I0N9"/>
<dbReference type="GO" id="GO:0017004">
    <property type="term" value="P:cytochrome complex assembly"/>
    <property type="evidence" value="ECO:0007669"/>
    <property type="project" value="UniProtKB-KW"/>
</dbReference>
<feature type="region of interest" description="Disordered" evidence="5">
    <location>
        <begin position="1"/>
        <end position="22"/>
    </location>
</feature>
<dbReference type="InterPro" id="IPR036249">
    <property type="entry name" value="Thioredoxin-like_sf"/>
</dbReference>
<dbReference type="Proteomes" id="UP000660862">
    <property type="component" value="Unassembled WGS sequence"/>
</dbReference>
<evidence type="ECO:0000256" key="2">
    <source>
        <dbReference type="ARBA" id="ARBA00022748"/>
    </source>
</evidence>
<reference evidence="7" key="2">
    <citation type="submission" date="2020-09" db="EMBL/GenBank/DDBJ databases">
        <authorList>
            <person name="Sun Q."/>
            <person name="Zhou Y."/>
        </authorList>
    </citation>
    <scope>NUCLEOTIDE SEQUENCE</scope>
    <source>
        <strain evidence="7">CGMCC 1.12195</strain>
    </source>
</reference>
<protein>
    <recommendedName>
        <fullName evidence="6">Thioredoxin domain-containing protein</fullName>
    </recommendedName>
</protein>
<organism evidence="7 8">
    <name type="scientific">Parapedobacter pyrenivorans</name>
    <dbReference type="NCBI Taxonomy" id="1305674"/>
    <lineage>
        <taxon>Bacteria</taxon>
        <taxon>Pseudomonadati</taxon>
        <taxon>Bacteroidota</taxon>
        <taxon>Sphingobacteriia</taxon>
        <taxon>Sphingobacteriales</taxon>
        <taxon>Sphingobacteriaceae</taxon>
        <taxon>Parapedobacter</taxon>
    </lineage>
</organism>
<keyword evidence="2" id="KW-0201">Cytochrome c-type biogenesis</keyword>
<evidence type="ECO:0000256" key="1">
    <source>
        <dbReference type="ARBA" id="ARBA00004196"/>
    </source>
</evidence>
<dbReference type="GO" id="GO:0030313">
    <property type="term" value="C:cell envelope"/>
    <property type="evidence" value="ECO:0007669"/>
    <property type="project" value="UniProtKB-SubCell"/>
</dbReference>
<dbReference type="PANTHER" id="PTHR42852">
    <property type="entry name" value="THIOL:DISULFIDE INTERCHANGE PROTEIN DSBE"/>
    <property type="match status" value="1"/>
</dbReference>
<evidence type="ECO:0000256" key="4">
    <source>
        <dbReference type="ARBA" id="ARBA00023284"/>
    </source>
</evidence>
<sequence length="475" mass="53497">MCLYAHAQSPGESGAAASGNLPDTTTPLQIGDTIPEYLWHQPLQVVNHTEGKATITLDEYRGKLIILDFWGTFCTTCIFNMPYLHGLENTFSENLAVVPVTREDSNRVMRFLQTNVTLKDLHISSITKGDALYEVFPSQTLPHIVLIDEKAKVRAITMAEYLNKRVIEELLAGKPDVYIPPKRQSLQQPLLQVAEQYRDAAITNGVYHRALSGFIDGLSHDTRLETDSASQTKRFLVSNIFVAKLYTIGLRSALPLNPKRRILEASLPERYVFPEDYRDIDARRQNFYTYESISPLGMSESQIRSNMKDDLDIYLGLTGSIERRMVNCLVLFAIDSNRRFVSAGNDRVRVIGGNINSRFFDKRKTVGSLPNGVDTYVRYSKFAGVADVIDQIIDKPLPVILNETGYEGEFDLDFPSPGEASLETVNDFLHAKGLELCWAEREMDMFVLTENGFHPNPASLQLTDIGYTYLSTNTQ</sequence>
<dbReference type="PROSITE" id="PS51352">
    <property type="entry name" value="THIOREDOXIN_2"/>
    <property type="match status" value="1"/>
</dbReference>
<dbReference type="EMBL" id="BMER01000005">
    <property type="protein sequence ID" value="GGH00145.1"/>
    <property type="molecule type" value="Genomic_DNA"/>
</dbReference>
<keyword evidence="3" id="KW-1015">Disulfide bond</keyword>
<evidence type="ECO:0000313" key="7">
    <source>
        <dbReference type="EMBL" id="GGH00145.1"/>
    </source>
</evidence>
<evidence type="ECO:0000256" key="3">
    <source>
        <dbReference type="ARBA" id="ARBA00023157"/>
    </source>
</evidence>
<dbReference type="InterPro" id="IPR000866">
    <property type="entry name" value="AhpC/TSA"/>
</dbReference>
<dbReference type="SUPFAM" id="SSF52833">
    <property type="entry name" value="Thioredoxin-like"/>
    <property type="match status" value="1"/>
</dbReference>
<dbReference type="GO" id="GO:0016209">
    <property type="term" value="F:antioxidant activity"/>
    <property type="evidence" value="ECO:0007669"/>
    <property type="project" value="InterPro"/>
</dbReference>
<dbReference type="PANTHER" id="PTHR42852:SF6">
    <property type="entry name" value="THIOL:DISULFIDE INTERCHANGE PROTEIN DSBE"/>
    <property type="match status" value="1"/>
</dbReference>
<dbReference type="InterPro" id="IPR050553">
    <property type="entry name" value="Thioredoxin_ResA/DsbE_sf"/>
</dbReference>
<evidence type="ECO:0000259" key="6">
    <source>
        <dbReference type="PROSITE" id="PS51352"/>
    </source>
</evidence>
<comment type="subcellular location">
    <subcellularLocation>
        <location evidence="1">Cell envelope</location>
    </subcellularLocation>
</comment>
<keyword evidence="8" id="KW-1185">Reference proteome</keyword>
<feature type="domain" description="Thioredoxin" evidence="6">
    <location>
        <begin position="15"/>
        <end position="172"/>
    </location>
</feature>
<dbReference type="Gene3D" id="3.40.30.10">
    <property type="entry name" value="Glutaredoxin"/>
    <property type="match status" value="1"/>
</dbReference>
<evidence type="ECO:0000313" key="8">
    <source>
        <dbReference type="Proteomes" id="UP000660862"/>
    </source>
</evidence>
<dbReference type="GO" id="GO:0016491">
    <property type="term" value="F:oxidoreductase activity"/>
    <property type="evidence" value="ECO:0007669"/>
    <property type="project" value="InterPro"/>
</dbReference>
<evidence type="ECO:0000256" key="5">
    <source>
        <dbReference type="SAM" id="MobiDB-lite"/>
    </source>
</evidence>
<accession>A0A917I0N9</accession>